<evidence type="ECO:0000313" key="6">
    <source>
        <dbReference type="EMBL" id="SUH18254.1"/>
    </source>
</evidence>
<organism evidence="6 7">
    <name type="scientific">Salmonella enterica I</name>
    <dbReference type="NCBI Taxonomy" id="59201"/>
    <lineage>
        <taxon>Bacteria</taxon>
        <taxon>Pseudomonadati</taxon>
        <taxon>Pseudomonadota</taxon>
        <taxon>Gammaproteobacteria</taxon>
        <taxon>Enterobacterales</taxon>
        <taxon>Enterobacteriaceae</taxon>
        <taxon>Salmonella</taxon>
    </lineage>
</organism>
<dbReference type="EMBL" id="UGXS01000004">
    <property type="protein sequence ID" value="SUH18254.1"/>
    <property type="molecule type" value="Genomic_DNA"/>
</dbReference>
<dbReference type="Proteomes" id="UP000255509">
    <property type="component" value="Unassembled WGS sequence"/>
</dbReference>
<evidence type="ECO:0000256" key="1">
    <source>
        <dbReference type="ARBA" id="ARBA00022475"/>
    </source>
</evidence>
<dbReference type="InterPro" id="IPR003510">
    <property type="entry name" value="Fumarate_red_C"/>
</dbReference>
<name>A0A379WG70_SALET</name>
<dbReference type="Pfam" id="PF02300">
    <property type="entry name" value="Fumarate_red_C"/>
    <property type="match status" value="1"/>
</dbReference>
<dbReference type="AlphaFoldDB" id="A0A379WG70"/>
<proteinExistence type="predicted"/>
<feature type="transmembrane region" description="Helical" evidence="5">
    <location>
        <begin position="52"/>
        <end position="70"/>
    </location>
</feature>
<dbReference type="Pfam" id="PF02313">
    <property type="entry name" value="Fumarate_red_D"/>
    <property type="match status" value="1"/>
</dbReference>
<evidence type="ECO:0000256" key="2">
    <source>
        <dbReference type="ARBA" id="ARBA00022692"/>
    </source>
</evidence>
<accession>A0A379WG70</accession>
<keyword evidence="4 5" id="KW-0472">Membrane</keyword>
<dbReference type="GO" id="GO:0016020">
    <property type="term" value="C:membrane"/>
    <property type="evidence" value="ECO:0007669"/>
    <property type="project" value="InterPro"/>
</dbReference>
<evidence type="ECO:0000256" key="5">
    <source>
        <dbReference type="SAM" id="Phobius"/>
    </source>
</evidence>
<reference evidence="6 7" key="1">
    <citation type="submission" date="2018-06" db="EMBL/GenBank/DDBJ databases">
        <authorList>
            <consortium name="Pathogen Informatics"/>
            <person name="Doyle S."/>
        </authorList>
    </citation>
    <scope>NUCLEOTIDE SEQUENCE [LARGE SCALE GENOMIC DNA]</scope>
    <source>
        <strain evidence="6 7">NCTC8258</strain>
    </source>
</reference>
<evidence type="ECO:0000313" key="7">
    <source>
        <dbReference type="Proteomes" id="UP000255509"/>
    </source>
</evidence>
<dbReference type="NCBIfam" id="NF003977">
    <property type="entry name" value="PRK05470.1-1"/>
    <property type="match status" value="1"/>
</dbReference>
<dbReference type="SUPFAM" id="SSF81343">
    <property type="entry name" value="Fumarate reductase respiratory complex transmembrane subunits"/>
    <property type="match status" value="2"/>
</dbReference>
<protein>
    <submittedName>
        <fullName evidence="6">Fumarate reductase complex subunit C membrane anchor polypeptide</fullName>
    </submittedName>
</protein>
<dbReference type="Gene3D" id="1.20.1300.10">
    <property type="entry name" value="Fumarate reductase/succinate dehydrogenase, transmembrane subunit"/>
    <property type="match status" value="2"/>
</dbReference>
<feature type="transmembrane region" description="Helical" evidence="5">
    <location>
        <begin position="140"/>
        <end position="158"/>
    </location>
</feature>
<keyword evidence="1" id="KW-1003">Cell membrane</keyword>
<dbReference type="InterPro" id="IPR034804">
    <property type="entry name" value="SQR/QFR_C/D"/>
</dbReference>
<sequence>MGFVGFLQNPVVVILNLITLAAALLHTKTWFELAPKAANIIVKDEKMGPEPIIKGLWVVTAVVTVVILYVPCSGKESRMINPNPKRSDEPVFWGTVWRRRYVGRDHRAGDRATGWHHAAAGAISGDALSFERVLTFAQSFIGRVFLFLMIVLPLWCGLHRMHHAMHDLKIHVPCGQMGLLRSGGQS</sequence>
<evidence type="ECO:0000256" key="3">
    <source>
        <dbReference type="ARBA" id="ARBA00022989"/>
    </source>
</evidence>
<evidence type="ECO:0000256" key="4">
    <source>
        <dbReference type="ARBA" id="ARBA00023136"/>
    </source>
</evidence>
<dbReference type="InterPro" id="IPR003418">
    <property type="entry name" value="Fumarate_red_D"/>
</dbReference>
<keyword evidence="3 5" id="KW-1133">Transmembrane helix</keyword>
<dbReference type="GO" id="GO:0006106">
    <property type="term" value="P:fumarate metabolic process"/>
    <property type="evidence" value="ECO:0007669"/>
    <property type="project" value="InterPro"/>
</dbReference>
<gene>
    <name evidence="6" type="primary">frdC_2</name>
    <name evidence="6" type="ORF">NCTC8258_06078</name>
</gene>
<keyword evidence="2 5" id="KW-0812">Transmembrane</keyword>
<feature type="transmembrane region" description="Helical" evidence="5">
    <location>
        <begin position="12"/>
        <end position="31"/>
    </location>
</feature>